<accession>A0A2W5Z052</accession>
<evidence type="ECO:0000313" key="2">
    <source>
        <dbReference type="Proteomes" id="UP000248724"/>
    </source>
</evidence>
<protein>
    <submittedName>
        <fullName evidence="1">Uncharacterized protein</fullName>
    </submittedName>
</protein>
<dbReference type="AlphaFoldDB" id="A0A2W5Z052"/>
<proteinExistence type="predicted"/>
<organism evidence="1 2">
    <name type="scientific">Candidatus Aeolococcus gillhamiae</name>
    <dbReference type="NCBI Taxonomy" id="3127015"/>
    <lineage>
        <taxon>Bacteria</taxon>
        <taxon>Bacillati</taxon>
        <taxon>Candidatus Dormiibacterota</taxon>
        <taxon>Candidatus Dormibacteria</taxon>
        <taxon>Candidatus Aeolococcales</taxon>
        <taxon>Candidatus Aeolococcaceae</taxon>
        <taxon>Candidatus Aeolococcus</taxon>
    </lineage>
</organism>
<comment type="caution">
    <text evidence="1">The sequence shown here is derived from an EMBL/GenBank/DDBJ whole genome shotgun (WGS) entry which is preliminary data.</text>
</comment>
<reference evidence="1 2" key="1">
    <citation type="journal article" date="2017" name="Nature">
        <title>Atmospheric trace gases support primary production in Antarctic desert surface soil.</title>
        <authorList>
            <person name="Ji M."/>
            <person name="Greening C."/>
            <person name="Vanwonterghem I."/>
            <person name="Carere C.R."/>
            <person name="Bay S.K."/>
            <person name="Steen J.A."/>
            <person name="Montgomery K."/>
            <person name="Lines T."/>
            <person name="Beardall J."/>
            <person name="van Dorst J."/>
            <person name="Snape I."/>
            <person name="Stott M.B."/>
            <person name="Hugenholtz P."/>
            <person name="Ferrari B.C."/>
        </authorList>
    </citation>
    <scope>NUCLEOTIDE SEQUENCE [LARGE SCALE GENOMIC DNA]</scope>
    <source>
        <strain evidence="1">RRmetagenome_bin12</strain>
    </source>
</reference>
<dbReference type="Proteomes" id="UP000248724">
    <property type="component" value="Unassembled WGS sequence"/>
</dbReference>
<evidence type="ECO:0000313" key="1">
    <source>
        <dbReference type="EMBL" id="PZR78582.1"/>
    </source>
</evidence>
<name>A0A2W5Z052_9BACT</name>
<dbReference type="EMBL" id="QHBU01000255">
    <property type="protein sequence ID" value="PZR78582.1"/>
    <property type="molecule type" value="Genomic_DNA"/>
</dbReference>
<gene>
    <name evidence="1" type="ORF">DLM65_12455</name>
</gene>
<sequence length="167" mass="16820">MPSHPSRWNFGAAGAAGALVGYIVARELGLGLSGPSRTQLDPEAGIIFLALVAYLLTRQVGRGANLSFGLHTGDLSAASVGAVLTAYLIAAKVGSGAYCDLTPPCRSPVCPTLKIVGPCGQSPGQWAAALGGGGVTAAVILGVRWMTARHGASCTLGCCSTTDHSER</sequence>